<gene>
    <name evidence="1" type="ORF">FBZ95_106134</name>
</gene>
<dbReference type="Proteomes" id="UP000315914">
    <property type="component" value="Unassembled WGS sequence"/>
</dbReference>
<organism evidence="1 2">
    <name type="scientific">Bradyrhizobium sacchari</name>
    <dbReference type="NCBI Taxonomy" id="1399419"/>
    <lineage>
        <taxon>Bacteria</taxon>
        <taxon>Pseudomonadati</taxon>
        <taxon>Pseudomonadota</taxon>
        <taxon>Alphaproteobacteria</taxon>
        <taxon>Hyphomicrobiales</taxon>
        <taxon>Nitrobacteraceae</taxon>
        <taxon>Bradyrhizobium</taxon>
    </lineage>
</organism>
<comment type="caution">
    <text evidence="1">The sequence shown here is derived from an EMBL/GenBank/DDBJ whole genome shotgun (WGS) entry which is preliminary data.</text>
</comment>
<dbReference type="EMBL" id="VITW01000006">
    <property type="protein sequence ID" value="TWB72419.1"/>
    <property type="molecule type" value="Genomic_DNA"/>
</dbReference>
<name>A0A560JPD2_9BRAD</name>
<evidence type="ECO:0000313" key="1">
    <source>
        <dbReference type="EMBL" id="TWB72419.1"/>
    </source>
</evidence>
<keyword evidence="2" id="KW-1185">Reference proteome</keyword>
<proteinExistence type="predicted"/>
<evidence type="ECO:0000313" key="2">
    <source>
        <dbReference type="Proteomes" id="UP000315914"/>
    </source>
</evidence>
<sequence length="246" mass="27229">MLCWPREWLDHGRTLFVSSSLKLQIERQRTAAIHARLSPQPADRLAFRRSTRTRLNSSGPSSRCRLLAALSSAVRLALIISSIVSPAILRARRSCLSSDGSAPFTLRPLSTSSHTACDKVSLSAWRFAHLTIAARSRGVGRKTIEASRLLRLFIFAFICTAGFGGRRDGRRHCTCQGQQVAPASVPHRTDWRTEGQLSIARARNAPSRVSCSFAYNIVSLIKPSSIWPSANRSRASCSNRLRCLCR</sequence>
<accession>A0A560JPD2</accession>
<dbReference type="AlphaFoldDB" id="A0A560JPD2"/>
<reference evidence="1 2" key="1">
    <citation type="submission" date="2019-06" db="EMBL/GenBank/DDBJ databases">
        <title>Genomic Encyclopedia of Type Strains, Phase IV (KMG-V): Genome sequencing to study the core and pangenomes of soil and plant-associated prokaryotes.</title>
        <authorList>
            <person name="Whitman W."/>
        </authorList>
    </citation>
    <scope>NUCLEOTIDE SEQUENCE [LARGE SCALE GENOMIC DNA]</scope>
    <source>
        <strain evidence="1 2">BR 10556</strain>
    </source>
</reference>
<protein>
    <submittedName>
        <fullName evidence="1">Uncharacterized protein</fullName>
    </submittedName>
</protein>